<reference evidence="3" key="1">
    <citation type="submission" date="2021-04" db="EMBL/GenBank/DDBJ databases">
        <title>The complete genome sequence of Caulobacter sp. S6.</title>
        <authorList>
            <person name="Tang Y."/>
            <person name="Ouyang W."/>
            <person name="Liu Q."/>
            <person name="Huang B."/>
            <person name="Guo Z."/>
            <person name="Lei P."/>
        </authorList>
    </citation>
    <scope>NUCLEOTIDE SEQUENCE</scope>
    <source>
        <strain evidence="3">S6</strain>
    </source>
</reference>
<evidence type="ECO:0000259" key="2">
    <source>
        <dbReference type="Pfam" id="PF10988"/>
    </source>
</evidence>
<dbReference type="Gene3D" id="2.160.20.120">
    <property type="match status" value="1"/>
</dbReference>
<dbReference type="EMBL" id="CP073078">
    <property type="protein sequence ID" value="QUD88403.1"/>
    <property type="molecule type" value="Genomic_DNA"/>
</dbReference>
<organism evidence="3 4">
    <name type="scientific">Phenylobacterium montanum</name>
    <dbReference type="NCBI Taxonomy" id="2823693"/>
    <lineage>
        <taxon>Bacteria</taxon>
        <taxon>Pseudomonadati</taxon>
        <taxon>Pseudomonadota</taxon>
        <taxon>Alphaproteobacteria</taxon>
        <taxon>Caulobacterales</taxon>
        <taxon>Caulobacteraceae</taxon>
        <taxon>Phenylobacterium</taxon>
    </lineage>
</organism>
<sequence length="289" mass="29490">MRKAILGAGAVAALLAAGSANAAEVQLKHIVAKVVIVPENRSDVTVSVIRTNPKLPIRVHQVSEGVVVVDGGSDDWWPRLFGGHISHCRVGPDSASVHVAGVGDFNESELPQILVRTPMSAKVASSGAVIGSIPSAENLDLAVAGCDAWTVGDVKGRFHLDEAGQGRVRTGDLGSAEVNIAGSSAVTTKAIYHDYKVSIGGSGDLYSTSVDGRIEVSIAGSGNVRVNGGHATLLKGSIAGDGELTYEGLADRVSVSVAGHARVHVAHVAGVDGPVDETIAGLGEIRRGP</sequence>
<dbReference type="RefSeq" id="WP_211938454.1">
    <property type="nucleotide sequence ID" value="NZ_CP073078.1"/>
</dbReference>
<dbReference type="KEGG" id="caul:KCG34_00465"/>
<evidence type="ECO:0000313" key="3">
    <source>
        <dbReference type="EMBL" id="QUD88403.1"/>
    </source>
</evidence>
<dbReference type="AlphaFoldDB" id="A0A975G0Q7"/>
<name>A0A975G0Q7_9CAUL</name>
<accession>A0A975G0Q7</accession>
<dbReference type="Pfam" id="PF10988">
    <property type="entry name" value="DUF2807"/>
    <property type="match status" value="1"/>
</dbReference>
<proteinExistence type="predicted"/>
<protein>
    <submittedName>
        <fullName evidence="3">DUF2807 domain-containing protein</fullName>
    </submittedName>
</protein>
<feature type="domain" description="Putative auto-transporter adhesin head GIN" evidence="2">
    <location>
        <begin position="197"/>
        <end position="265"/>
    </location>
</feature>
<dbReference type="Proteomes" id="UP000676409">
    <property type="component" value="Chromosome"/>
</dbReference>
<evidence type="ECO:0000256" key="1">
    <source>
        <dbReference type="SAM" id="SignalP"/>
    </source>
</evidence>
<feature type="signal peptide" evidence="1">
    <location>
        <begin position="1"/>
        <end position="22"/>
    </location>
</feature>
<keyword evidence="4" id="KW-1185">Reference proteome</keyword>
<evidence type="ECO:0000313" key="4">
    <source>
        <dbReference type="Proteomes" id="UP000676409"/>
    </source>
</evidence>
<feature type="chain" id="PRO_5037033703" evidence="1">
    <location>
        <begin position="23"/>
        <end position="289"/>
    </location>
</feature>
<dbReference type="InterPro" id="IPR021255">
    <property type="entry name" value="DUF2807"/>
</dbReference>
<keyword evidence="1" id="KW-0732">Signal</keyword>
<gene>
    <name evidence="3" type="ORF">KCG34_00465</name>
</gene>